<dbReference type="PROSITE" id="PS00903">
    <property type="entry name" value="CYT_DCMP_DEAMINASES_1"/>
    <property type="match status" value="1"/>
</dbReference>
<dbReference type="SUPFAM" id="SSF53927">
    <property type="entry name" value="Cytidine deaminase-like"/>
    <property type="match status" value="1"/>
</dbReference>
<evidence type="ECO:0000259" key="5">
    <source>
        <dbReference type="PROSITE" id="PS51747"/>
    </source>
</evidence>
<dbReference type="InterPro" id="IPR002125">
    <property type="entry name" value="CMP_dCMP_dom"/>
</dbReference>
<dbReference type="Pfam" id="PF00383">
    <property type="entry name" value="dCMP_cyt_deam_1"/>
    <property type="match status" value="1"/>
</dbReference>
<keyword evidence="2" id="KW-0479">Metal-binding</keyword>
<dbReference type="AlphaFoldDB" id="A0A6C0HCZ3"/>
<keyword evidence="4" id="KW-0862">Zinc</keyword>
<accession>A0A6C0HCZ3</accession>
<dbReference type="CDD" id="cd01285">
    <property type="entry name" value="nucleoside_deaminase"/>
    <property type="match status" value="1"/>
</dbReference>
<protein>
    <recommendedName>
        <fullName evidence="5">CMP/dCMP-type deaminase domain-containing protein</fullName>
    </recommendedName>
</protein>
<proteinExistence type="inferred from homology"/>
<evidence type="ECO:0000256" key="4">
    <source>
        <dbReference type="ARBA" id="ARBA00022833"/>
    </source>
</evidence>
<dbReference type="GO" id="GO:0006152">
    <property type="term" value="P:purine nucleoside catabolic process"/>
    <property type="evidence" value="ECO:0007669"/>
    <property type="project" value="TreeGrafter"/>
</dbReference>
<dbReference type="PANTHER" id="PTHR11079:SF161">
    <property type="entry name" value="CMP_DCMP-TYPE DEAMINASE DOMAIN-CONTAINING PROTEIN"/>
    <property type="match status" value="1"/>
</dbReference>
<evidence type="ECO:0000256" key="2">
    <source>
        <dbReference type="ARBA" id="ARBA00022723"/>
    </source>
</evidence>
<dbReference type="InterPro" id="IPR016192">
    <property type="entry name" value="APOBEC/CMP_deaminase_Zn-bd"/>
</dbReference>
<evidence type="ECO:0000313" key="6">
    <source>
        <dbReference type="EMBL" id="QHT78379.1"/>
    </source>
</evidence>
<name>A0A6C0HCZ3_9ZZZZ</name>
<dbReference type="GO" id="GO:0047974">
    <property type="term" value="F:guanosine deaminase activity"/>
    <property type="evidence" value="ECO:0007669"/>
    <property type="project" value="TreeGrafter"/>
</dbReference>
<comment type="similarity">
    <text evidence="1">Belongs to the cytidine and deoxycytidylate deaminase family.</text>
</comment>
<keyword evidence="3" id="KW-0378">Hydrolase</keyword>
<dbReference type="PROSITE" id="PS51747">
    <property type="entry name" value="CYT_DCMP_DEAMINASES_2"/>
    <property type="match status" value="1"/>
</dbReference>
<dbReference type="GO" id="GO:0008270">
    <property type="term" value="F:zinc ion binding"/>
    <property type="evidence" value="ECO:0007669"/>
    <property type="project" value="InterPro"/>
</dbReference>
<organism evidence="6">
    <name type="scientific">viral metagenome</name>
    <dbReference type="NCBI Taxonomy" id="1070528"/>
    <lineage>
        <taxon>unclassified sequences</taxon>
        <taxon>metagenomes</taxon>
        <taxon>organismal metagenomes</taxon>
    </lineage>
</organism>
<dbReference type="InterPro" id="IPR016193">
    <property type="entry name" value="Cytidine_deaminase-like"/>
</dbReference>
<evidence type="ECO:0000256" key="3">
    <source>
        <dbReference type="ARBA" id="ARBA00022801"/>
    </source>
</evidence>
<sequence>MSKEDKPLKEDIMHQTFALAEYSVANGGGPFGAIIAKTGTTKKEIIGIGHNQVTLTNDPTAHAEIVAIRNACKNLDTHNLTGYTMFTSCEPCPMCLSAIYWANIDAIYYSNDRVDAANIGFNDDFIYNEFNKPLNKRQIPIERLNIEERKKAFELWSEKTDKNIY</sequence>
<dbReference type="PANTHER" id="PTHR11079">
    <property type="entry name" value="CYTOSINE DEAMINASE FAMILY MEMBER"/>
    <property type="match status" value="1"/>
</dbReference>
<dbReference type="FunFam" id="3.40.140.10:FF:000011">
    <property type="entry name" value="tRNA-specific adenosine deaminase"/>
    <property type="match status" value="1"/>
</dbReference>
<dbReference type="EMBL" id="MN739931">
    <property type="protein sequence ID" value="QHT78379.1"/>
    <property type="molecule type" value="Genomic_DNA"/>
</dbReference>
<evidence type="ECO:0000256" key="1">
    <source>
        <dbReference type="ARBA" id="ARBA00006576"/>
    </source>
</evidence>
<dbReference type="Gene3D" id="3.40.140.10">
    <property type="entry name" value="Cytidine Deaminase, domain 2"/>
    <property type="match status" value="1"/>
</dbReference>
<reference evidence="6" key="1">
    <citation type="journal article" date="2020" name="Nature">
        <title>Giant virus diversity and host interactions through global metagenomics.</title>
        <authorList>
            <person name="Schulz F."/>
            <person name="Roux S."/>
            <person name="Paez-Espino D."/>
            <person name="Jungbluth S."/>
            <person name="Walsh D.A."/>
            <person name="Denef V.J."/>
            <person name="McMahon K.D."/>
            <person name="Konstantinidis K.T."/>
            <person name="Eloe-Fadrosh E.A."/>
            <person name="Kyrpides N.C."/>
            <person name="Woyke T."/>
        </authorList>
    </citation>
    <scope>NUCLEOTIDE SEQUENCE</scope>
    <source>
        <strain evidence="6">GVMAG-M-3300023179-91</strain>
    </source>
</reference>
<feature type="domain" description="CMP/dCMP-type deaminase" evidence="5">
    <location>
        <begin position="7"/>
        <end position="134"/>
    </location>
</feature>